<dbReference type="NCBIfam" id="TIGR00365">
    <property type="entry name" value="Grx4 family monothiol glutaredoxin"/>
    <property type="match status" value="2"/>
</dbReference>
<evidence type="ECO:0000259" key="4">
    <source>
        <dbReference type="PROSITE" id="PS51352"/>
    </source>
</evidence>
<dbReference type="InterPro" id="IPR033658">
    <property type="entry name" value="GRX_PICOT-like"/>
</dbReference>
<dbReference type="InterPro" id="IPR036249">
    <property type="entry name" value="Thioredoxin-like_sf"/>
</dbReference>
<dbReference type="SUPFAM" id="SSF52833">
    <property type="entry name" value="Thioredoxin-like"/>
    <property type="match status" value="3"/>
</dbReference>
<keyword evidence="3" id="KW-0411">Iron-sulfur</keyword>
<keyword evidence="1" id="KW-0479">Metal-binding</keyword>
<dbReference type="Pfam" id="PF00085">
    <property type="entry name" value="Thioredoxin"/>
    <property type="match status" value="1"/>
</dbReference>
<dbReference type="InterPro" id="IPR004480">
    <property type="entry name" value="Monothiol_GRX-rel"/>
</dbReference>
<evidence type="ECO:0000313" key="6">
    <source>
        <dbReference type="RefSeq" id="XP_014672087.1"/>
    </source>
</evidence>
<name>A0ABM1EIR6_PRICU</name>
<evidence type="ECO:0000256" key="2">
    <source>
        <dbReference type="ARBA" id="ARBA00023004"/>
    </source>
</evidence>
<dbReference type="PROSITE" id="PS51352">
    <property type="entry name" value="THIOREDOXIN_2"/>
    <property type="match status" value="1"/>
</dbReference>
<dbReference type="Gene3D" id="3.40.30.10">
    <property type="entry name" value="Glutaredoxin"/>
    <property type="match status" value="3"/>
</dbReference>
<accession>A0ABM1EIR6</accession>
<dbReference type="Proteomes" id="UP000695022">
    <property type="component" value="Unplaced"/>
</dbReference>
<dbReference type="PANTHER" id="PTHR10293">
    <property type="entry name" value="GLUTAREDOXIN FAMILY MEMBER"/>
    <property type="match status" value="1"/>
</dbReference>
<feature type="domain" description="Thioredoxin" evidence="4">
    <location>
        <begin position="1"/>
        <end position="118"/>
    </location>
</feature>
<evidence type="ECO:0000313" key="5">
    <source>
        <dbReference type="Proteomes" id="UP000695022"/>
    </source>
</evidence>
<protein>
    <submittedName>
        <fullName evidence="6">Glutaredoxin 3-like</fullName>
    </submittedName>
</protein>
<evidence type="ECO:0000256" key="1">
    <source>
        <dbReference type="ARBA" id="ARBA00022723"/>
    </source>
</evidence>
<dbReference type="RefSeq" id="XP_014672087.1">
    <property type="nucleotide sequence ID" value="XM_014816601.1"/>
</dbReference>
<dbReference type="PANTHER" id="PTHR10293:SF73">
    <property type="entry name" value="GLUTAREDOXIN-3"/>
    <property type="match status" value="1"/>
</dbReference>
<gene>
    <name evidence="6" type="primary">LOC106812671</name>
</gene>
<dbReference type="CDD" id="cd03028">
    <property type="entry name" value="GRX_PICOT_like"/>
    <property type="match status" value="2"/>
</dbReference>
<dbReference type="CDD" id="cd02984">
    <property type="entry name" value="TRX_PICOT"/>
    <property type="match status" value="1"/>
</dbReference>
<reference evidence="6" key="1">
    <citation type="submission" date="2025-08" db="UniProtKB">
        <authorList>
            <consortium name="RefSeq"/>
        </authorList>
    </citation>
    <scope>IDENTIFICATION</scope>
</reference>
<sequence>MSRRAVSLSTWQLFGVKSIEEFNVLLKKDKGLLVVHFWASWAPQCEQMNEVLEELAKDPKLSCIQFVKAEAEALPELSVQYKVAAVPTFIFTKGGAAIDRLDGAHAPELTKKAKALAGSGGYSAPPAPSKEDLNTRIKKLVNSAPCMVFMKGTPDEARCGFSKQTVALLNELNANYSSFNILADEEIRQGIKTYSNWPTYPQLYINGELVGGLDILKEMATSGELDAMLPKKQDTNARLKTLINQAPCMVFMKGDTESPRCGFSKTLVAILNDTGVPYSTFDILNDDDVRQGLKTYSNWPTYPQVYVNGELVGGIDIIKELKESDDLETTLKGTQ</sequence>
<evidence type="ECO:0000256" key="3">
    <source>
        <dbReference type="ARBA" id="ARBA00023014"/>
    </source>
</evidence>
<dbReference type="Pfam" id="PF00462">
    <property type="entry name" value="Glutaredoxin"/>
    <property type="match status" value="2"/>
</dbReference>
<dbReference type="PROSITE" id="PS51354">
    <property type="entry name" value="GLUTAREDOXIN_2"/>
    <property type="match status" value="2"/>
</dbReference>
<keyword evidence="5" id="KW-1185">Reference proteome</keyword>
<keyword evidence="2" id="KW-0408">Iron</keyword>
<dbReference type="InterPro" id="IPR013766">
    <property type="entry name" value="Thioredoxin_domain"/>
</dbReference>
<dbReference type="InterPro" id="IPR002109">
    <property type="entry name" value="Glutaredoxin"/>
</dbReference>
<organism evidence="5 6">
    <name type="scientific">Priapulus caudatus</name>
    <name type="common">Priapulid worm</name>
    <dbReference type="NCBI Taxonomy" id="37621"/>
    <lineage>
        <taxon>Eukaryota</taxon>
        <taxon>Metazoa</taxon>
        <taxon>Ecdysozoa</taxon>
        <taxon>Scalidophora</taxon>
        <taxon>Priapulida</taxon>
        <taxon>Priapulimorpha</taxon>
        <taxon>Priapulimorphida</taxon>
        <taxon>Priapulidae</taxon>
        <taxon>Priapulus</taxon>
    </lineage>
</organism>
<dbReference type="GeneID" id="106812671"/>
<proteinExistence type="predicted"/>